<accession>A0A4Q1BRA9</accession>
<dbReference type="AlphaFoldDB" id="A0A4Q1BRA9"/>
<dbReference type="VEuPathDB" id="FungiDB:TREMEDRAFT_65372"/>
<evidence type="ECO:0000256" key="1">
    <source>
        <dbReference type="SAM" id="MobiDB-lite"/>
    </source>
</evidence>
<gene>
    <name evidence="2" type="ORF">M231_02317</name>
</gene>
<comment type="caution">
    <text evidence="2">The sequence shown here is derived from an EMBL/GenBank/DDBJ whole genome shotgun (WGS) entry which is preliminary data.</text>
</comment>
<dbReference type="EMBL" id="SDIL01000018">
    <property type="protein sequence ID" value="RXK40484.1"/>
    <property type="molecule type" value="Genomic_DNA"/>
</dbReference>
<reference evidence="2 3" key="1">
    <citation type="submission" date="2016-06" db="EMBL/GenBank/DDBJ databases">
        <title>Evolution of pathogenesis and genome organization in the Tremellales.</title>
        <authorList>
            <person name="Cuomo C."/>
            <person name="Litvintseva A."/>
            <person name="Heitman J."/>
            <person name="Chen Y."/>
            <person name="Sun S."/>
            <person name="Springer D."/>
            <person name="Dromer F."/>
            <person name="Young S."/>
            <person name="Zeng Q."/>
            <person name="Chapman S."/>
            <person name="Gujja S."/>
            <person name="Saif S."/>
            <person name="Birren B."/>
        </authorList>
    </citation>
    <scope>NUCLEOTIDE SEQUENCE [LARGE SCALE GENOMIC DNA]</scope>
    <source>
        <strain evidence="2 3">ATCC 28783</strain>
    </source>
</reference>
<sequence length="425" mass="47949">MPETNHAGVPDVHINSQQNCRRPTDRVQTMIYKPSGTVLADLVHEKAQFDPGCDSKDNCKSNTGIPNMRQIDSDPTIPCPPGWHQFQITLHNLNNATESSAIEEATAVMKKFDGRIKILGTNREVVKKVESKWFIIEGGSTTLTKGFQRSVRIYPNPSEIVNGNVDSTVMSALQKALDIHPGKPSRWSSCRGNDRITVMHFNLYPARSSSPPRSHTPLTVRTATEAVLSTYKKLQYDLRKPWAVTVNGDVARGFVANYNPNQVDHLVSLTDLGWDSGGRLYHLRFCRDSRLLLPTSGTTIATYIADDDRHPNAFSIETRRLCEEYNRLNDKKDFVKNCRPSDDDCWFLCDPATPELALWLQSQQLSSGFFFSYVYGLNSNPSNFDRRKILATRQEKIATLNATRTRSFPNHCSRVSLHSHPRINA</sequence>
<evidence type="ECO:0000313" key="3">
    <source>
        <dbReference type="Proteomes" id="UP000289152"/>
    </source>
</evidence>
<evidence type="ECO:0000313" key="2">
    <source>
        <dbReference type="EMBL" id="RXK40484.1"/>
    </source>
</evidence>
<proteinExistence type="predicted"/>
<name>A0A4Q1BRA9_TREME</name>
<organism evidence="2 3">
    <name type="scientific">Tremella mesenterica</name>
    <name type="common">Jelly fungus</name>
    <dbReference type="NCBI Taxonomy" id="5217"/>
    <lineage>
        <taxon>Eukaryota</taxon>
        <taxon>Fungi</taxon>
        <taxon>Dikarya</taxon>
        <taxon>Basidiomycota</taxon>
        <taxon>Agaricomycotina</taxon>
        <taxon>Tremellomycetes</taxon>
        <taxon>Tremellales</taxon>
        <taxon>Tremellaceae</taxon>
        <taxon>Tremella</taxon>
    </lineage>
</organism>
<keyword evidence="3" id="KW-1185">Reference proteome</keyword>
<feature type="region of interest" description="Disordered" evidence="1">
    <location>
        <begin position="1"/>
        <end position="24"/>
    </location>
</feature>
<dbReference type="Proteomes" id="UP000289152">
    <property type="component" value="Unassembled WGS sequence"/>
</dbReference>
<protein>
    <submittedName>
        <fullName evidence="2">Uncharacterized protein</fullName>
    </submittedName>
</protein>
<dbReference type="InParanoid" id="A0A4Q1BRA9"/>